<dbReference type="EMBL" id="JABBXF010000066">
    <property type="protein sequence ID" value="NVK80934.1"/>
    <property type="molecule type" value="Genomic_DNA"/>
</dbReference>
<evidence type="ECO:0000313" key="1">
    <source>
        <dbReference type="EMBL" id="NVK80934.1"/>
    </source>
</evidence>
<organism evidence="1 2">
    <name type="scientific">Streptomyces morookaense</name>
    <name type="common">Streptoverticillium morookaense</name>
    <dbReference type="NCBI Taxonomy" id="1970"/>
    <lineage>
        <taxon>Bacteria</taxon>
        <taxon>Bacillati</taxon>
        <taxon>Actinomycetota</taxon>
        <taxon>Actinomycetes</taxon>
        <taxon>Kitasatosporales</taxon>
        <taxon>Streptomycetaceae</taxon>
        <taxon>Streptomyces</taxon>
    </lineage>
</organism>
<keyword evidence="2" id="KW-1185">Reference proteome</keyword>
<comment type="caution">
    <text evidence="1">The sequence shown here is derived from an EMBL/GenBank/DDBJ whole genome shotgun (WGS) entry which is preliminary data.</text>
</comment>
<name>A0A7Y7B8T6_STRMO</name>
<proteinExistence type="predicted"/>
<evidence type="ECO:0000313" key="2">
    <source>
        <dbReference type="Proteomes" id="UP000587462"/>
    </source>
</evidence>
<dbReference type="Proteomes" id="UP000587462">
    <property type="component" value="Unassembled WGS sequence"/>
</dbReference>
<dbReference type="AlphaFoldDB" id="A0A7Y7B8T6"/>
<gene>
    <name evidence="1" type="ORF">HG542_25235</name>
</gene>
<dbReference type="RefSeq" id="WP_171085243.1">
    <property type="nucleotide sequence ID" value="NZ_BNBU01000004.1"/>
</dbReference>
<sequence length="61" mass="6534">MLLATFLAGTAAAGLAAQSLGTLVERVALAAGWGVWPWPFGELAEHRVACRQHCWDEARAE</sequence>
<protein>
    <submittedName>
        <fullName evidence="1">Uncharacterized protein</fullName>
    </submittedName>
</protein>
<reference evidence="1 2" key="1">
    <citation type="submission" date="2020-04" db="EMBL/GenBank/DDBJ databases">
        <title>Draft Genome Sequence of Streptomyces morookaense DSM 40503, an 8-azaguanine-producing strain.</title>
        <authorList>
            <person name="Qi J."/>
            <person name="Gao J.-M."/>
        </authorList>
    </citation>
    <scope>NUCLEOTIDE SEQUENCE [LARGE SCALE GENOMIC DNA]</scope>
    <source>
        <strain evidence="1 2">DSM 40503</strain>
    </source>
</reference>
<accession>A0A7Y7B8T6</accession>